<comment type="caution">
    <text evidence="8">The sequence shown here is derived from an EMBL/GenBank/DDBJ whole genome shotgun (WGS) entry which is preliminary data.</text>
</comment>
<dbReference type="GO" id="GO:0032885">
    <property type="term" value="P:regulation of polysaccharide biosynthetic process"/>
    <property type="evidence" value="ECO:0007669"/>
    <property type="project" value="TreeGrafter"/>
</dbReference>
<dbReference type="Proteomes" id="UP000240987">
    <property type="component" value="Unassembled WGS sequence"/>
</dbReference>
<dbReference type="Gene3D" id="3.30.200.100">
    <property type="entry name" value="MucB/RseB, C-terminal domain"/>
    <property type="match status" value="1"/>
</dbReference>
<dbReference type="InterPro" id="IPR005588">
    <property type="entry name" value="MucB_RseB"/>
</dbReference>
<dbReference type="Pfam" id="PF17188">
    <property type="entry name" value="MucB_RseB_C"/>
    <property type="match status" value="1"/>
</dbReference>
<feature type="chain" id="PRO_5015625528" evidence="5">
    <location>
        <begin position="23"/>
        <end position="332"/>
    </location>
</feature>
<dbReference type="NCBIfam" id="NF006990">
    <property type="entry name" value="PRK09455.1"/>
    <property type="match status" value="1"/>
</dbReference>
<organism evidence="8 9">
    <name type="scientific">Photobacterium frigidiphilum</name>
    <dbReference type="NCBI Taxonomy" id="264736"/>
    <lineage>
        <taxon>Bacteria</taxon>
        <taxon>Pseudomonadati</taxon>
        <taxon>Pseudomonadota</taxon>
        <taxon>Gammaproteobacteria</taxon>
        <taxon>Vibrionales</taxon>
        <taxon>Vibrionaceae</taxon>
        <taxon>Photobacterium</taxon>
    </lineage>
</organism>
<keyword evidence="3 5" id="KW-0732">Signal</keyword>
<dbReference type="GO" id="GO:0030288">
    <property type="term" value="C:outer membrane-bounded periplasmic space"/>
    <property type="evidence" value="ECO:0007669"/>
    <property type="project" value="TreeGrafter"/>
</dbReference>
<comment type="subcellular location">
    <subcellularLocation>
        <location evidence="1">Periplasm</location>
    </subcellularLocation>
</comment>
<dbReference type="InterPro" id="IPR038484">
    <property type="entry name" value="MucB/RseB_C_sf"/>
</dbReference>
<sequence>MIKILVGAVTLVSLLMPIQASAEEEPKASAEALLHQMDEASRDLSYELSYILIKKNSIEPLRYRHAVEDGKTYAHLIYLSGPPREVIQRGREVSYFEPGLDPFTIDSNKMVAPLPPVMKTNIHELSDFYDFISMGRAREAGVACDVIRVAPKDGTRYSYLLWVDTRSHLVMRADLLDRDGEPLEQYRAVSYVVNPKVGEVLKNLSTVDLPAVVQLPPQPQADLGWSVNWLPQGFESVSRNRHRLVLTERPVESKMYSDGLFSLSIYVSDADNYTVREQLVRQGRRTLHSNVVGDKEVTVVGDIPPATARRIAESITFAKAPVVSPTAEGTKP</sequence>
<dbReference type="PANTHER" id="PTHR38782:SF1">
    <property type="entry name" value="SIGMA-E FACTOR REGULATORY PROTEIN RSEB"/>
    <property type="match status" value="1"/>
</dbReference>
<reference evidence="8 9" key="1">
    <citation type="submission" date="2018-01" db="EMBL/GenBank/DDBJ databases">
        <title>Whole genome sequencing of Histamine producing bacteria.</title>
        <authorList>
            <person name="Butler K."/>
        </authorList>
    </citation>
    <scope>NUCLEOTIDE SEQUENCE [LARGE SCALE GENOMIC DNA]</scope>
    <source>
        <strain evidence="8 9">JCM 12947</strain>
    </source>
</reference>
<dbReference type="InterPro" id="IPR033434">
    <property type="entry name" value="MucB/RseB_N"/>
</dbReference>
<dbReference type="InterPro" id="IPR033436">
    <property type="entry name" value="MucB/RseB_C"/>
</dbReference>
<dbReference type="PANTHER" id="PTHR38782">
    <property type="match status" value="1"/>
</dbReference>
<accession>A0A2T3JAX9</accession>
<dbReference type="AlphaFoldDB" id="A0A2T3JAX9"/>
<keyword evidence="4" id="KW-0574">Periplasm</keyword>
<feature type="signal peptide" evidence="5">
    <location>
        <begin position="1"/>
        <end position="22"/>
    </location>
</feature>
<dbReference type="Gene3D" id="2.50.20.10">
    <property type="entry name" value="Lipoprotein localisation LolA/LolB/LppX"/>
    <property type="match status" value="1"/>
</dbReference>
<comment type="similarity">
    <text evidence="2">Belongs to the RseB family.</text>
</comment>
<evidence type="ECO:0000259" key="6">
    <source>
        <dbReference type="Pfam" id="PF03888"/>
    </source>
</evidence>
<evidence type="ECO:0000313" key="8">
    <source>
        <dbReference type="EMBL" id="PSU46012.1"/>
    </source>
</evidence>
<protein>
    <submittedName>
        <fullName evidence="8">Sigma-E factor regulatory protein RseB</fullName>
    </submittedName>
</protein>
<gene>
    <name evidence="8" type="ORF">C9J12_20320</name>
</gene>
<evidence type="ECO:0000256" key="5">
    <source>
        <dbReference type="SAM" id="SignalP"/>
    </source>
</evidence>
<evidence type="ECO:0000256" key="3">
    <source>
        <dbReference type="ARBA" id="ARBA00022729"/>
    </source>
</evidence>
<dbReference type="Pfam" id="PF03888">
    <property type="entry name" value="MucB_RseB"/>
    <property type="match status" value="1"/>
</dbReference>
<dbReference type="OrthoDB" id="7067274at2"/>
<evidence type="ECO:0000313" key="9">
    <source>
        <dbReference type="Proteomes" id="UP000240987"/>
    </source>
</evidence>
<feature type="domain" description="MucB/RseB N-terminal" evidence="6">
    <location>
        <begin position="29"/>
        <end position="197"/>
    </location>
</feature>
<feature type="domain" description="MucB/RseB C-terminal" evidence="7">
    <location>
        <begin position="221"/>
        <end position="315"/>
    </location>
</feature>
<evidence type="ECO:0000256" key="2">
    <source>
        <dbReference type="ARBA" id="ARBA00008150"/>
    </source>
</evidence>
<dbReference type="GO" id="GO:0045152">
    <property type="term" value="F:antisigma factor binding"/>
    <property type="evidence" value="ECO:0007669"/>
    <property type="project" value="TreeGrafter"/>
</dbReference>
<evidence type="ECO:0000259" key="7">
    <source>
        <dbReference type="Pfam" id="PF17188"/>
    </source>
</evidence>
<evidence type="ECO:0000256" key="4">
    <source>
        <dbReference type="ARBA" id="ARBA00022764"/>
    </source>
</evidence>
<dbReference type="PIRSF" id="PIRSF005427">
    <property type="entry name" value="RseB"/>
    <property type="match status" value="1"/>
</dbReference>
<dbReference type="EMBL" id="PYMJ01000025">
    <property type="protein sequence ID" value="PSU46012.1"/>
    <property type="molecule type" value="Genomic_DNA"/>
</dbReference>
<dbReference type="CDD" id="cd16327">
    <property type="entry name" value="RseB"/>
    <property type="match status" value="1"/>
</dbReference>
<proteinExistence type="inferred from homology"/>
<name>A0A2T3JAX9_9GAMM</name>
<evidence type="ECO:0000256" key="1">
    <source>
        <dbReference type="ARBA" id="ARBA00004418"/>
    </source>
</evidence>
<dbReference type="RefSeq" id="WP_107244362.1">
    <property type="nucleotide sequence ID" value="NZ_PYMJ01000025.1"/>
</dbReference>
<keyword evidence="9" id="KW-1185">Reference proteome</keyword>